<feature type="transmembrane region" description="Helical" evidence="1">
    <location>
        <begin position="18"/>
        <end position="35"/>
    </location>
</feature>
<reference evidence="2 3" key="1">
    <citation type="submission" date="2021-03" db="EMBL/GenBank/DDBJ databases">
        <title>Antimicrobial resistance genes in bacteria isolated from Japanese honey, and their potential for conferring macrolide and lincosamide resistance in the American foulbrood pathogen Paenibacillus larvae.</title>
        <authorList>
            <person name="Okamoto M."/>
            <person name="Kumagai M."/>
            <person name="Kanamori H."/>
            <person name="Takamatsu D."/>
        </authorList>
    </citation>
    <scope>NUCLEOTIDE SEQUENCE [LARGE SCALE GENOMIC DNA]</scope>
    <source>
        <strain evidence="2 3">J8TS2</strain>
    </source>
</reference>
<keyword evidence="1" id="KW-1133">Transmembrane helix</keyword>
<keyword evidence="1" id="KW-0812">Transmembrane</keyword>
<protein>
    <recommendedName>
        <fullName evidence="4">ABC transporter permease</fullName>
    </recommendedName>
</protein>
<name>A0ABQ4KP30_9BACI</name>
<feature type="transmembrane region" description="Helical" evidence="1">
    <location>
        <begin position="86"/>
        <end position="109"/>
    </location>
</feature>
<evidence type="ECO:0000313" key="2">
    <source>
        <dbReference type="EMBL" id="GIN59690.1"/>
    </source>
</evidence>
<comment type="caution">
    <text evidence="2">The sequence shown here is derived from an EMBL/GenBank/DDBJ whole genome shotgun (WGS) entry which is preliminary data.</text>
</comment>
<feature type="transmembrane region" description="Helical" evidence="1">
    <location>
        <begin position="129"/>
        <end position="148"/>
    </location>
</feature>
<dbReference type="Proteomes" id="UP000679950">
    <property type="component" value="Unassembled WGS sequence"/>
</dbReference>
<feature type="transmembrane region" description="Helical" evidence="1">
    <location>
        <begin position="208"/>
        <end position="230"/>
    </location>
</feature>
<organism evidence="2 3">
    <name type="scientific">Lederbergia ruris</name>
    <dbReference type="NCBI Taxonomy" id="217495"/>
    <lineage>
        <taxon>Bacteria</taxon>
        <taxon>Bacillati</taxon>
        <taxon>Bacillota</taxon>
        <taxon>Bacilli</taxon>
        <taxon>Bacillales</taxon>
        <taxon>Bacillaceae</taxon>
        <taxon>Lederbergia</taxon>
    </lineage>
</organism>
<feature type="transmembrane region" description="Helical" evidence="1">
    <location>
        <begin position="155"/>
        <end position="172"/>
    </location>
</feature>
<proteinExistence type="predicted"/>
<dbReference type="EMBL" id="BORB01000055">
    <property type="protein sequence ID" value="GIN59690.1"/>
    <property type="molecule type" value="Genomic_DNA"/>
</dbReference>
<feature type="transmembrane region" description="Helical" evidence="1">
    <location>
        <begin position="41"/>
        <end position="65"/>
    </location>
</feature>
<evidence type="ECO:0000313" key="3">
    <source>
        <dbReference type="Proteomes" id="UP000679950"/>
    </source>
</evidence>
<evidence type="ECO:0008006" key="4">
    <source>
        <dbReference type="Google" id="ProtNLM"/>
    </source>
</evidence>
<keyword evidence="3" id="KW-1185">Reference proteome</keyword>
<dbReference type="RefSeq" id="WP_212967412.1">
    <property type="nucleotide sequence ID" value="NZ_BORB01000055.1"/>
</dbReference>
<keyword evidence="1" id="KW-0472">Membrane</keyword>
<sequence>MKGFFIYQLLSYFRSLKWIPPVVVYFIWVFVFYTYQGVPILSSYSVTSVALVFISTWVTMGIFSLENESEKQLLFVQLSSKLRYLYGKWCICVLVITLLLIFAIFYPILIQAFKLPVKPIHFGLTLYGHFYSALSGIFVGSLFSATAFAQKKYSWLAAMLVNIIAVVSEGMIERFTILKWPLYLFPPIGKLTTYFQKGDEIVVENEGILFSLWAMIYIILSFVIATRLFLRKES</sequence>
<evidence type="ECO:0000256" key="1">
    <source>
        <dbReference type="SAM" id="Phobius"/>
    </source>
</evidence>
<gene>
    <name evidence="2" type="ORF">J8TS2_40090</name>
</gene>
<accession>A0ABQ4KP30</accession>